<dbReference type="Proteomes" id="UP001303046">
    <property type="component" value="Unassembled WGS sequence"/>
</dbReference>
<evidence type="ECO:0000313" key="2">
    <source>
        <dbReference type="Proteomes" id="UP001303046"/>
    </source>
</evidence>
<gene>
    <name evidence="1" type="primary">Necator_chrV.g20076</name>
    <name evidence="1" type="ORF">RB195_015284</name>
</gene>
<dbReference type="EMBL" id="JAVFWL010000005">
    <property type="protein sequence ID" value="KAK6757366.1"/>
    <property type="molecule type" value="Genomic_DNA"/>
</dbReference>
<sequence>MEEKKAAKFIKQTARTIIDWELFVSLVGFWDDTVTDNIDDEYERLVKHLHGYTKILRVLKPPRDACLLKHLG</sequence>
<name>A0ABR1E5M8_NECAM</name>
<reference evidence="1 2" key="1">
    <citation type="submission" date="2023-08" db="EMBL/GenBank/DDBJ databases">
        <title>A Necator americanus chromosomal reference genome.</title>
        <authorList>
            <person name="Ilik V."/>
            <person name="Petrzelkova K.J."/>
            <person name="Pardy F."/>
            <person name="Fuh T."/>
            <person name="Niatou-Singa F.S."/>
            <person name="Gouil Q."/>
            <person name="Baker L."/>
            <person name="Ritchie M.E."/>
            <person name="Jex A.R."/>
            <person name="Gazzola D."/>
            <person name="Li H."/>
            <person name="Toshio Fujiwara R."/>
            <person name="Zhan B."/>
            <person name="Aroian R.V."/>
            <person name="Pafco B."/>
            <person name="Schwarz E.M."/>
        </authorList>
    </citation>
    <scope>NUCLEOTIDE SEQUENCE [LARGE SCALE GENOMIC DNA]</scope>
    <source>
        <strain evidence="1 2">Aroian</strain>
        <tissue evidence="1">Whole animal</tissue>
    </source>
</reference>
<keyword evidence="2" id="KW-1185">Reference proteome</keyword>
<accession>A0ABR1E5M8</accession>
<proteinExistence type="predicted"/>
<comment type="caution">
    <text evidence="1">The sequence shown here is derived from an EMBL/GenBank/DDBJ whole genome shotgun (WGS) entry which is preliminary data.</text>
</comment>
<organism evidence="1 2">
    <name type="scientific">Necator americanus</name>
    <name type="common">Human hookworm</name>
    <dbReference type="NCBI Taxonomy" id="51031"/>
    <lineage>
        <taxon>Eukaryota</taxon>
        <taxon>Metazoa</taxon>
        <taxon>Ecdysozoa</taxon>
        <taxon>Nematoda</taxon>
        <taxon>Chromadorea</taxon>
        <taxon>Rhabditida</taxon>
        <taxon>Rhabditina</taxon>
        <taxon>Rhabditomorpha</taxon>
        <taxon>Strongyloidea</taxon>
        <taxon>Ancylostomatidae</taxon>
        <taxon>Bunostominae</taxon>
        <taxon>Necator</taxon>
    </lineage>
</organism>
<evidence type="ECO:0000313" key="1">
    <source>
        <dbReference type="EMBL" id="KAK6757366.1"/>
    </source>
</evidence>
<protein>
    <submittedName>
        <fullName evidence="1">Uncharacterized protein</fullName>
    </submittedName>
</protein>